<sequence length="1403" mass="157374">MFVECGVFHTLCLSKPGKVYAWGAGLGLGFIEEGDSSIYSTPHILQSIESTILTIAAGPYHSAAVTIHGDLLCWGYGSNNRLGHGDQNNQASPKFVAALRSRLDIRNICCQPSFLSTALSKKNVVVSAAPFEIQPHGVYSVPRVCNISCGKRHSILLTSTGNVWVWGANKYGQLGLGSNAELLSIEHNEPALLDKFTEPIRNVACGSYHSVAVGVHGGAFSWGRNNTGQLGLGMTNNSFIPSNISTIQNVLNVFAGDDFSACIAGFTGSNQKLGNLNYGELWMWGSAESGKLGLGEEFSSNAILLPKKVETKFPIWKCALGESHTLAITAKGEMLAWGAGYYGRLGTGSLSNVHTPLLVKFPQKTLLRDVAAGSSHSLAVSIQNDIWVWGKADCICHTQDQVIPVLFEEIKTEAMPIKAKKVVAARSHSFVLSEQNEIWAWGDNEFFQLSFGKMESTWIPVPKIITTLPAPANIISAGPQHCVCALETHNILQISNLCARNDEVYSWGCAKKGILGIGAQKRNFLFNPSRIDPRWVSVEHSLLNFSAMSPEDQNSDEQQELAVVQVQQILFQLTLQSAASQTALDWSVIQQLLIQEESENTAKQIEVLEDDLIHLLGHHLNFILDLKNKEMDLHTLQDAYHTRPYVCYSLQLFDTFVLIPHDAPRVSCSSIFTSKFEQLEEFVWIFQQQPAYFLNLLSCCLNDESKEEILECIYRDLEDPHVNHLVACLLRALAKRQVFAICDVHLLCSNDHSMFLKAFQSYALSPFNLMKYASALIDMKNPTLLYVLHISSITIFLPGLVPSSDSKAKEMLRAEFHTSLDHLSHILTSTICPMIAGLSLPHMLCVILKNLYESIVSAGLIYDALGYPNGADAQFFMPITKVFLCAIIVPVLRDSDYFIEKCGYTSLPIDGFLQHNLQSISVFIEMGCCNTFSTFSSGFLLKTIADNFFVEALPIIRYHCSVVDSLDAQLIFDIYRTHLDLDDSFITIRSDKLAGQLYIPEFLFLTTNLKKTSHTFYAMVALLNACKRYETRLNLSAHDPVSKLIQNIGEGSNPPVDEQSLHLCKSTPLWYTYRTNRRYILQEPNLVFCSLTGAPVPQRLSPRQQPYQKKGQRLMSLLLRYIPPDKYDPRLAIQQCLKICPPVSGKSWSKLQKELGLIAEYATSLRIPNYELANLVYVAGKSIEDAVSKTLSVQDVQRWISEGILARKHHRNYLRNVQVLETQIATLEIEYNRKLQLRVEEIRAALSSCELLSYENNIQEHAKKFGVHLAFASISHLKKQVRIKKKLDLPCKDFSYQNMMNFQVIDWISPRIVGNQNQFLSNLRFIISATSAGDWKMEIYNPLSQEKIHLYIDSKKLNMMRRSPYESCFTFFNGEEGELNIPQCPVIRIRGQQMARLLYQIES</sequence>
<feature type="repeat" description="RCC1" evidence="2">
    <location>
        <begin position="332"/>
        <end position="383"/>
    </location>
</feature>
<evidence type="ECO:0000313" key="4">
    <source>
        <dbReference type="EMBL" id="KAF8820556.1"/>
    </source>
</evidence>
<feature type="coiled-coil region" evidence="3">
    <location>
        <begin position="1210"/>
        <end position="1237"/>
    </location>
</feature>
<dbReference type="Gene3D" id="2.130.10.30">
    <property type="entry name" value="Regulator of chromosome condensation 1/beta-lactamase-inhibitor protein II"/>
    <property type="match status" value="3"/>
</dbReference>
<dbReference type="EMBL" id="JADAQX010000356">
    <property type="protein sequence ID" value="KAF8820556.1"/>
    <property type="molecule type" value="Genomic_DNA"/>
</dbReference>
<reference evidence="4 5" key="1">
    <citation type="journal article" date="2020" name="bioRxiv">
        <title>Metabolic contributions of an alphaproteobacterial endosymbiont in the apicomplexan Cardiosporidium cionae.</title>
        <authorList>
            <person name="Hunter E.S."/>
            <person name="Paight C.J."/>
            <person name="Lane C.E."/>
        </authorList>
    </citation>
    <scope>NUCLEOTIDE SEQUENCE [LARGE SCALE GENOMIC DNA]</scope>
    <source>
        <strain evidence="4">ESH_2018</strain>
    </source>
</reference>
<dbReference type="InterPro" id="IPR009091">
    <property type="entry name" value="RCC1/BLIP-II"/>
</dbReference>
<keyword evidence="3" id="KW-0175">Coiled coil</keyword>
<feature type="repeat" description="RCC1" evidence="2">
    <location>
        <begin position="69"/>
        <end position="160"/>
    </location>
</feature>
<gene>
    <name evidence="4" type="ORF">IE077_004466</name>
</gene>
<dbReference type="PANTHER" id="PTHR22870">
    <property type="entry name" value="REGULATOR OF CHROMOSOME CONDENSATION"/>
    <property type="match status" value="1"/>
</dbReference>
<organism evidence="4 5">
    <name type="scientific">Cardiosporidium cionae</name>
    <dbReference type="NCBI Taxonomy" id="476202"/>
    <lineage>
        <taxon>Eukaryota</taxon>
        <taxon>Sar</taxon>
        <taxon>Alveolata</taxon>
        <taxon>Apicomplexa</taxon>
        <taxon>Aconoidasida</taxon>
        <taxon>Nephromycida</taxon>
        <taxon>Cardiosporidium</taxon>
    </lineage>
</organism>
<keyword evidence="5" id="KW-1185">Reference proteome</keyword>
<comment type="caution">
    <text evidence="4">The sequence shown here is derived from an EMBL/GenBank/DDBJ whole genome shotgun (WGS) entry which is preliminary data.</text>
</comment>
<evidence type="ECO:0000256" key="1">
    <source>
        <dbReference type="ARBA" id="ARBA00022737"/>
    </source>
</evidence>
<accession>A0ABQ7J984</accession>
<dbReference type="InterPro" id="IPR051210">
    <property type="entry name" value="Ub_ligase/GEF_domain"/>
</dbReference>
<dbReference type="InterPro" id="IPR008936">
    <property type="entry name" value="Rho_GTPase_activation_prot"/>
</dbReference>
<name>A0ABQ7J984_9APIC</name>
<dbReference type="Pfam" id="PF00415">
    <property type="entry name" value="RCC1"/>
    <property type="match status" value="5"/>
</dbReference>
<feature type="repeat" description="RCC1" evidence="2">
    <location>
        <begin position="279"/>
        <end position="331"/>
    </location>
</feature>
<dbReference type="PANTHER" id="PTHR22870:SF360">
    <property type="entry name" value="ULTRAVIOLET-B RECEPTOR UVR8"/>
    <property type="match status" value="1"/>
</dbReference>
<dbReference type="Gene3D" id="1.10.506.10">
    <property type="entry name" value="GTPase Activation - p120gap, domain 1"/>
    <property type="match status" value="1"/>
</dbReference>
<dbReference type="SUPFAM" id="SSF50985">
    <property type="entry name" value="RCC1/BLIP-II"/>
    <property type="match status" value="2"/>
</dbReference>
<keyword evidence="1" id="KW-0677">Repeat</keyword>
<feature type="repeat" description="RCC1" evidence="2">
    <location>
        <begin position="161"/>
        <end position="216"/>
    </location>
</feature>
<dbReference type="Proteomes" id="UP000823046">
    <property type="component" value="Unassembled WGS sequence"/>
</dbReference>
<dbReference type="PROSITE" id="PS50012">
    <property type="entry name" value="RCC1_3"/>
    <property type="match status" value="7"/>
</dbReference>
<feature type="repeat" description="RCC1" evidence="2">
    <location>
        <begin position="436"/>
        <end position="488"/>
    </location>
</feature>
<evidence type="ECO:0000256" key="2">
    <source>
        <dbReference type="PROSITE-ProRule" id="PRU00235"/>
    </source>
</evidence>
<dbReference type="Pfam" id="PF13540">
    <property type="entry name" value="RCC1_2"/>
    <property type="match status" value="1"/>
</dbReference>
<evidence type="ECO:0000313" key="5">
    <source>
        <dbReference type="Proteomes" id="UP000823046"/>
    </source>
</evidence>
<feature type="repeat" description="RCC1" evidence="2">
    <location>
        <begin position="217"/>
        <end position="266"/>
    </location>
</feature>
<feature type="repeat" description="RCC1" evidence="2">
    <location>
        <begin position="17"/>
        <end position="68"/>
    </location>
</feature>
<evidence type="ECO:0000256" key="3">
    <source>
        <dbReference type="SAM" id="Coils"/>
    </source>
</evidence>
<proteinExistence type="predicted"/>
<protein>
    <submittedName>
        <fullName evidence="4">Regulator of chromosome condensation (RCC1) repeat-containing protein</fullName>
    </submittedName>
</protein>
<dbReference type="PROSITE" id="PS00626">
    <property type="entry name" value="RCC1_2"/>
    <property type="match status" value="4"/>
</dbReference>
<dbReference type="InterPro" id="IPR000408">
    <property type="entry name" value="Reg_chr_condens"/>
</dbReference>
<dbReference type="PRINTS" id="PR00633">
    <property type="entry name" value="RCCNDNSATION"/>
</dbReference>